<organism evidence="1 2">
    <name type="scientific">Tegillarca granosa</name>
    <name type="common">Malaysian cockle</name>
    <name type="synonym">Anadara granosa</name>
    <dbReference type="NCBI Taxonomy" id="220873"/>
    <lineage>
        <taxon>Eukaryota</taxon>
        <taxon>Metazoa</taxon>
        <taxon>Spiralia</taxon>
        <taxon>Lophotrochozoa</taxon>
        <taxon>Mollusca</taxon>
        <taxon>Bivalvia</taxon>
        <taxon>Autobranchia</taxon>
        <taxon>Pteriomorphia</taxon>
        <taxon>Arcoida</taxon>
        <taxon>Arcoidea</taxon>
        <taxon>Arcidae</taxon>
        <taxon>Tegillarca</taxon>
    </lineage>
</organism>
<accession>A0ABQ9EFB9</accession>
<name>A0ABQ9EFB9_TEGGR</name>
<dbReference type="EMBL" id="JARBDR010000918">
    <property type="protein sequence ID" value="KAJ8301948.1"/>
    <property type="molecule type" value="Genomic_DNA"/>
</dbReference>
<proteinExistence type="predicted"/>
<sequence>MVSGYAVNVYKETDNVIMLYSVELATHYNAPIWYNAPEAWDREILEKIIKEEISKISERLEGYADIMRKAKSF</sequence>
<keyword evidence="2" id="KW-1185">Reference proteome</keyword>
<evidence type="ECO:0000313" key="1">
    <source>
        <dbReference type="EMBL" id="KAJ8301948.1"/>
    </source>
</evidence>
<evidence type="ECO:0000313" key="2">
    <source>
        <dbReference type="Proteomes" id="UP001217089"/>
    </source>
</evidence>
<comment type="caution">
    <text evidence="1">The sequence shown here is derived from an EMBL/GenBank/DDBJ whole genome shotgun (WGS) entry which is preliminary data.</text>
</comment>
<reference evidence="1 2" key="1">
    <citation type="submission" date="2022-12" db="EMBL/GenBank/DDBJ databases">
        <title>Chromosome-level genome of Tegillarca granosa.</title>
        <authorList>
            <person name="Kim J."/>
        </authorList>
    </citation>
    <scope>NUCLEOTIDE SEQUENCE [LARGE SCALE GENOMIC DNA]</scope>
    <source>
        <strain evidence="1">Teg-2019</strain>
        <tissue evidence="1">Adductor muscle</tissue>
    </source>
</reference>
<protein>
    <submittedName>
        <fullName evidence="1">Uncharacterized protein</fullName>
    </submittedName>
</protein>
<dbReference type="Proteomes" id="UP001217089">
    <property type="component" value="Unassembled WGS sequence"/>
</dbReference>
<gene>
    <name evidence="1" type="ORF">KUTeg_020935</name>
</gene>